<gene>
    <name evidence="1" type="ORF">ABIC75_002231</name>
</gene>
<dbReference type="Proteomes" id="UP001549184">
    <property type="component" value="Unassembled WGS sequence"/>
</dbReference>
<keyword evidence="2" id="KW-1185">Reference proteome</keyword>
<organism evidence="1 2">
    <name type="scientific">Dyella japonica</name>
    <dbReference type="NCBI Taxonomy" id="231455"/>
    <lineage>
        <taxon>Bacteria</taxon>
        <taxon>Pseudomonadati</taxon>
        <taxon>Pseudomonadota</taxon>
        <taxon>Gammaproteobacteria</taxon>
        <taxon>Lysobacterales</taxon>
        <taxon>Rhodanobacteraceae</taxon>
        <taxon>Dyella</taxon>
    </lineage>
</organism>
<proteinExistence type="predicted"/>
<dbReference type="RefSeq" id="WP_354013905.1">
    <property type="nucleotide sequence ID" value="NZ_JBEPMU010000003.1"/>
</dbReference>
<protein>
    <submittedName>
        <fullName evidence="1">Uncharacterized protein</fullName>
    </submittedName>
</protein>
<dbReference type="EMBL" id="JBEPMU010000003">
    <property type="protein sequence ID" value="MET3652499.1"/>
    <property type="molecule type" value="Genomic_DNA"/>
</dbReference>
<reference evidence="1 2" key="1">
    <citation type="submission" date="2024-06" db="EMBL/GenBank/DDBJ databases">
        <title>Sorghum-associated microbial communities from plants grown in Nebraska, USA.</title>
        <authorList>
            <person name="Schachtman D."/>
        </authorList>
    </citation>
    <scope>NUCLEOTIDE SEQUENCE [LARGE SCALE GENOMIC DNA]</scope>
    <source>
        <strain evidence="1 2">1073</strain>
    </source>
</reference>
<evidence type="ECO:0000313" key="1">
    <source>
        <dbReference type="EMBL" id="MET3652499.1"/>
    </source>
</evidence>
<comment type="caution">
    <text evidence="1">The sequence shown here is derived from an EMBL/GenBank/DDBJ whole genome shotgun (WGS) entry which is preliminary data.</text>
</comment>
<name>A0ABV2JUI7_9GAMM</name>
<accession>A0ABV2JUI7</accession>
<evidence type="ECO:0000313" key="2">
    <source>
        <dbReference type="Proteomes" id="UP001549184"/>
    </source>
</evidence>
<sequence>MSTATHYWEKLAAAHDAQALAHRLYAEAARNSGRSDETTLATISHNDVQSGYFAKRADEARSNAAWPSTSLAIASEA</sequence>